<evidence type="ECO:0000313" key="1">
    <source>
        <dbReference type="EMBL" id="KKR11769.1"/>
    </source>
</evidence>
<protein>
    <recommendedName>
        <fullName evidence="3">Septum formation initiator</fullName>
    </recommendedName>
</protein>
<dbReference type="Proteomes" id="UP000034246">
    <property type="component" value="Unassembled WGS sequence"/>
</dbReference>
<dbReference type="EMBL" id="LBWP01000003">
    <property type="protein sequence ID" value="KKR11769.1"/>
    <property type="molecule type" value="Genomic_DNA"/>
</dbReference>
<sequence length="96" mass="10731">MKNNAAKVKLFLTATLLIGFVVNGVIITIYNVDKSTDTASITSQIDKLKMKNSKLTEQISQADSLTDLMRQSNEIGFQESSDILYFKQRDTIAQAR</sequence>
<proteinExistence type="predicted"/>
<evidence type="ECO:0000313" key="2">
    <source>
        <dbReference type="Proteomes" id="UP000034246"/>
    </source>
</evidence>
<accession>A0A0G0N6F5</accession>
<gene>
    <name evidence="1" type="ORF">UT39_C0003G0038</name>
</gene>
<comment type="caution">
    <text evidence="1">The sequence shown here is derived from an EMBL/GenBank/DDBJ whole genome shotgun (WGS) entry which is preliminary data.</text>
</comment>
<organism evidence="1 2">
    <name type="scientific">Candidatus Woesebacteria bacterium GW2011_GWA1_39_21</name>
    <dbReference type="NCBI Taxonomy" id="1618550"/>
    <lineage>
        <taxon>Bacteria</taxon>
        <taxon>Candidatus Woeseibacteriota</taxon>
    </lineage>
</organism>
<dbReference type="AlphaFoldDB" id="A0A0G0N6F5"/>
<dbReference type="STRING" id="1618550.UT39_C0003G0038"/>
<name>A0A0G0N6F5_9BACT</name>
<evidence type="ECO:0008006" key="3">
    <source>
        <dbReference type="Google" id="ProtNLM"/>
    </source>
</evidence>
<reference evidence="1 2" key="1">
    <citation type="journal article" date="2015" name="Nature">
        <title>rRNA introns, odd ribosomes, and small enigmatic genomes across a large radiation of phyla.</title>
        <authorList>
            <person name="Brown C.T."/>
            <person name="Hug L.A."/>
            <person name="Thomas B.C."/>
            <person name="Sharon I."/>
            <person name="Castelle C.J."/>
            <person name="Singh A."/>
            <person name="Wilkins M.J."/>
            <person name="Williams K.H."/>
            <person name="Banfield J.F."/>
        </authorList>
    </citation>
    <scope>NUCLEOTIDE SEQUENCE [LARGE SCALE GENOMIC DNA]</scope>
</reference>